<evidence type="ECO:0000313" key="2">
    <source>
        <dbReference type="Proteomes" id="UP000308600"/>
    </source>
</evidence>
<name>A0ACD3A5Z4_9AGAR</name>
<evidence type="ECO:0000313" key="1">
    <source>
        <dbReference type="EMBL" id="TFK61298.1"/>
    </source>
</evidence>
<dbReference type="Proteomes" id="UP000308600">
    <property type="component" value="Unassembled WGS sequence"/>
</dbReference>
<keyword evidence="2" id="KW-1185">Reference proteome</keyword>
<proteinExistence type="predicted"/>
<accession>A0ACD3A5Z4</accession>
<gene>
    <name evidence="1" type="ORF">BDN72DRAFT_965247</name>
</gene>
<dbReference type="EMBL" id="ML208673">
    <property type="protein sequence ID" value="TFK61298.1"/>
    <property type="molecule type" value="Genomic_DNA"/>
</dbReference>
<protein>
    <submittedName>
        <fullName evidence="1">Uncharacterized protein</fullName>
    </submittedName>
</protein>
<organism evidence="1 2">
    <name type="scientific">Pluteus cervinus</name>
    <dbReference type="NCBI Taxonomy" id="181527"/>
    <lineage>
        <taxon>Eukaryota</taxon>
        <taxon>Fungi</taxon>
        <taxon>Dikarya</taxon>
        <taxon>Basidiomycota</taxon>
        <taxon>Agaricomycotina</taxon>
        <taxon>Agaricomycetes</taxon>
        <taxon>Agaricomycetidae</taxon>
        <taxon>Agaricales</taxon>
        <taxon>Pluteineae</taxon>
        <taxon>Pluteaceae</taxon>
        <taxon>Pluteus</taxon>
    </lineage>
</organism>
<sequence length="284" mass="32251">MSSPTPPTGPPATTGALMFAEEPRDGVRAYMVVNANPLTGERDRNFDLIEKPVVVENLRGQEDLYTLDNSGFQLGHQPAVHQAFANDEDIAKEYYPESVELLKEVTGASRIVIFDHTIRRRRPGQLDSDPSKRQPVAQTHIDQTPKASIARVHLHLPPSEAPALLQRRFQIINLWRPIDHPAVDWPLALCDYRSIDAKNDVFPVARISKDREGETFRVKYNPNQKWKYFYGVTPEEYILIKCFDSLQDESVALYTPHTGFEDPATPPGAPFRESIELRALVFYD</sequence>
<reference evidence="1 2" key="1">
    <citation type="journal article" date="2019" name="Nat. Ecol. Evol.">
        <title>Megaphylogeny resolves global patterns of mushroom evolution.</title>
        <authorList>
            <person name="Varga T."/>
            <person name="Krizsan K."/>
            <person name="Foldi C."/>
            <person name="Dima B."/>
            <person name="Sanchez-Garcia M."/>
            <person name="Sanchez-Ramirez S."/>
            <person name="Szollosi G.J."/>
            <person name="Szarkandi J.G."/>
            <person name="Papp V."/>
            <person name="Albert L."/>
            <person name="Andreopoulos W."/>
            <person name="Angelini C."/>
            <person name="Antonin V."/>
            <person name="Barry K.W."/>
            <person name="Bougher N.L."/>
            <person name="Buchanan P."/>
            <person name="Buyck B."/>
            <person name="Bense V."/>
            <person name="Catcheside P."/>
            <person name="Chovatia M."/>
            <person name="Cooper J."/>
            <person name="Damon W."/>
            <person name="Desjardin D."/>
            <person name="Finy P."/>
            <person name="Geml J."/>
            <person name="Haridas S."/>
            <person name="Hughes K."/>
            <person name="Justo A."/>
            <person name="Karasinski D."/>
            <person name="Kautmanova I."/>
            <person name="Kiss B."/>
            <person name="Kocsube S."/>
            <person name="Kotiranta H."/>
            <person name="LaButti K.M."/>
            <person name="Lechner B.E."/>
            <person name="Liimatainen K."/>
            <person name="Lipzen A."/>
            <person name="Lukacs Z."/>
            <person name="Mihaltcheva S."/>
            <person name="Morgado L.N."/>
            <person name="Niskanen T."/>
            <person name="Noordeloos M.E."/>
            <person name="Ohm R.A."/>
            <person name="Ortiz-Santana B."/>
            <person name="Ovrebo C."/>
            <person name="Racz N."/>
            <person name="Riley R."/>
            <person name="Savchenko A."/>
            <person name="Shiryaev A."/>
            <person name="Soop K."/>
            <person name="Spirin V."/>
            <person name="Szebenyi C."/>
            <person name="Tomsovsky M."/>
            <person name="Tulloss R.E."/>
            <person name="Uehling J."/>
            <person name="Grigoriev I.V."/>
            <person name="Vagvolgyi C."/>
            <person name="Papp T."/>
            <person name="Martin F.M."/>
            <person name="Miettinen O."/>
            <person name="Hibbett D.S."/>
            <person name="Nagy L.G."/>
        </authorList>
    </citation>
    <scope>NUCLEOTIDE SEQUENCE [LARGE SCALE GENOMIC DNA]</scope>
    <source>
        <strain evidence="1 2">NL-1719</strain>
    </source>
</reference>